<feature type="domain" description="Autophagy protein ATG17-like" evidence="3">
    <location>
        <begin position="137"/>
        <end position="471"/>
    </location>
</feature>
<evidence type="ECO:0000313" key="5">
    <source>
        <dbReference type="Proteomes" id="UP000825935"/>
    </source>
</evidence>
<dbReference type="Pfam" id="PF04108">
    <property type="entry name" value="ATG17_like"/>
    <property type="match status" value="1"/>
</dbReference>
<dbReference type="GO" id="GO:0034517">
    <property type="term" value="P:ribophagy"/>
    <property type="evidence" value="ECO:0007669"/>
    <property type="project" value="TreeGrafter"/>
</dbReference>
<evidence type="ECO:0000259" key="3">
    <source>
        <dbReference type="Pfam" id="PF04108"/>
    </source>
</evidence>
<dbReference type="GO" id="GO:0060090">
    <property type="term" value="F:molecular adaptor activity"/>
    <property type="evidence" value="ECO:0007669"/>
    <property type="project" value="TreeGrafter"/>
</dbReference>
<dbReference type="InterPro" id="IPR029071">
    <property type="entry name" value="Ubiquitin-like_domsf"/>
</dbReference>
<dbReference type="GO" id="GO:1990316">
    <property type="term" value="C:Atg1/ULK1 kinase complex"/>
    <property type="evidence" value="ECO:0007669"/>
    <property type="project" value="TreeGrafter"/>
</dbReference>
<dbReference type="GO" id="GO:0034045">
    <property type="term" value="C:phagophore assembly site membrane"/>
    <property type="evidence" value="ECO:0007669"/>
    <property type="project" value="TreeGrafter"/>
</dbReference>
<dbReference type="Gene3D" id="3.10.20.90">
    <property type="entry name" value="Phosphatidylinositol 3-kinase Catalytic Subunit, Chain A, domain 1"/>
    <property type="match status" value="1"/>
</dbReference>
<organism evidence="4 5">
    <name type="scientific">Ceratopteris richardii</name>
    <name type="common">Triangle waterfern</name>
    <dbReference type="NCBI Taxonomy" id="49495"/>
    <lineage>
        <taxon>Eukaryota</taxon>
        <taxon>Viridiplantae</taxon>
        <taxon>Streptophyta</taxon>
        <taxon>Embryophyta</taxon>
        <taxon>Tracheophyta</taxon>
        <taxon>Polypodiopsida</taxon>
        <taxon>Polypodiidae</taxon>
        <taxon>Polypodiales</taxon>
        <taxon>Pteridineae</taxon>
        <taxon>Pteridaceae</taxon>
        <taxon>Parkerioideae</taxon>
        <taxon>Ceratopteris</taxon>
    </lineage>
</organism>
<protein>
    <recommendedName>
        <fullName evidence="3">Autophagy protein ATG17-like domain-containing protein</fullName>
    </recommendedName>
</protein>
<gene>
    <name evidence="4" type="ORF">KP509_25G050100</name>
</gene>
<dbReference type="GO" id="GO:0019901">
    <property type="term" value="F:protein kinase binding"/>
    <property type="evidence" value="ECO:0007669"/>
    <property type="project" value="TreeGrafter"/>
</dbReference>
<proteinExistence type="predicted"/>
<dbReference type="GO" id="GO:0061709">
    <property type="term" value="P:reticulophagy"/>
    <property type="evidence" value="ECO:0007669"/>
    <property type="project" value="TreeGrafter"/>
</dbReference>
<dbReference type="InterPro" id="IPR040040">
    <property type="entry name" value="ATG11"/>
</dbReference>
<comment type="caution">
    <text evidence="4">The sequence shown here is derived from an EMBL/GenBank/DDBJ whole genome shotgun (WGS) entry which is preliminary data.</text>
</comment>
<sequence>MDEEPEGKIELAIHVAETGLYFKQKFSVSTTIHNLQNRIASIVHINPQDQLLLCGHMRLEPQRTLSSYQLSSDQWNVFLFNRKRLLPDSSPPLPEHILVKELTLPRPPSAALLSHPLSDVDLSSVHAYLTHFNYHFQKASAFSVCSRDKFDICKRLLKEQQVQSLAMDAAKSNVNHFFGMIEKSYGEFTKRYHVQHKQHADLLVNFERDLERLRACKLHPIIASEKWRSLLDFVDESRLRKKLESCTSSHKQLQTKVLRLKTSYSQLRCNIQDLLNVKPTVDLQLLGQLIIEHARMMEEQHVILQSLSKDVDTVRRLACPPGSLRSQDAIAALGPMHDVHEKNQLLKMQVYHEKLEKLLNFFKSQKQDLAGCLHLYMQKVAFLQSSIRDMHNQLSAFSEAMNHQDDLFSDLRVVRKVGPSYKACLAEVVRRKASMKLYMGQAGQLAEMMAKLRADEVARRDEFLRVQSAFLPHDMLVSMGLFSVPSLCTVNIEPYDTNLIDFCIEDLEKYAPEALCGPYLRASVSSNLHADSDEPYQSKHDTEAFDGISSEVFGTSKLEVENAWLKAEYASALALLCSIDSASLIMDDNGDPQQSDGTIIAKRTMEALSLKDEHAKHLQNMLNASQSQCNIYEKRIRELEQRLSDRYNQLNGLVSDSFEVGSVEVEVSVITNEKWTTNSECPFVQMDEVASDREPCVSIENEASKESLGGDATMDKNFMIHGESKVEKDKVISGDSILSSGLMVEVKPACSEFKADKADEHASLHQAVLQAEDRCVAREKQLDAVLEEVALLKEELQKKTALLNECYINCASLESNLLSAREEAQANQCLATRKVAEYTALRASTVKLRGLVERLRHSVLMSQSGLMESLQLFADSLNRCRDGNADDVTEEFRRCMLVLVERVRQLVHKQNGPVQLSYSMSGSGSPADLRTQIDFLKEQYERQRFHKHRN</sequence>
<dbReference type="OMA" id="CTIVKHE"/>
<dbReference type="GO" id="GO:0000045">
    <property type="term" value="P:autophagosome assembly"/>
    <property type="evidence" value="ECO:0007669"/>
    <property type="project" value="InterPro"/>
</dbReference>
<dbReference type="PANTHER" id="PTHR13222">
    <property type="entry name" value="RB1-INDUCIBLE COILED-COIL"/>
    <property type="match status" value="1"/>
</dbReference>
<dbReference type="EMBL" id="CM035430">
    <property type="protein sequence ID" value="KAH7298578.1"/>
    <property type="molecule type" value="Genomic_DNA"/>
</dbReference>
<evidence type="ECO:0000313" key="4">
    <source>
        <dbReference type="EMBL" id="KAH7298578.1"/>
    </source>
</evidence>
<dbReference type="SUPFAM" id="SSF54236">
    <property type="entry name" value="Ubiquitin-like"/>
    <property type="match status" value="1"/>
</dbReference>
<keyword evidence="5" id="KW-1185">Reference proteome</keyword>
<name>A0A8T2RSV8_CERRI</name>
<dbReference type="PANTHER" id="PTHR13222:SF1">
    <property type="entry name" value="RB1-INDUCIBLE COILED-COIL PROTEIN 1"/>
    <property type="match status" value="1"/>
</dbReference>
<keyword evidence="1" id="KW-0072">Autophagy</keyword>
<dbReference type="GO" id="GO:0034727">
    <property type="term" value="P:piecemeal microautophagy of the nucleus"/>
    <property type="evidence" value="ECO:0007669"/>
    <property type="project" value="TreeGrafter"/>
</dbReference>
<dbReference type="Proteomes" id="UP000825935">
    <property type="component" value="Chromosome 25"/>
</dbReference>
<feature type="coiled-coil region" evidence="2">
    <location>
        <begin position="615"/>
        <end position="649"/>
    </location>
</feature>
<keyword evidence="2" id="KW-0175">Coiled coil</keyword>
<evidence type="ECO:0000256" key="2">
    <source>
        <dbReference type="SAM" id="Coils"/>
    </source>
</evidence>
<evidence type="ECO:0000256" key="1">
    <source>
        <dbReference type="ARBA" id="ARBA00023006"/>
    </source>
</evidence>
<dbReference type="AlphaFoldDB" id="A0A8T2RSV8"/>
<accession>A0A8T2RSV8</accession>
<dbReference type="InterPro" id="IPR045326">
    <property type="entry name" value="ATG17-like_dom"/>
</dbReference>
<reference evidence="4" key="1">
    <citation type="submission" date="2021-08" db="EMBL/GenBank/DDBJ databases">
        <title>WGS assembly of Ceratopteris richardii.</title>
        <authorList>
            <person name="Marchant D.B."/>
            <person name="Chen G."/>
            <person name="Jenkins J."/>
            <person name="Shu S."/>
            <person name="Leebens-Mack J."/>
            <person name="Grimwood J."/>
            <person name="Schmutz J."/>
            <person name="Soltis P."/>
            <person name="Soltis D."/>
            <person name="Chen Z.-H."/>
        </authorList>
    </citation>
    <scope>NUCLEOTIDE SEQUENCE</scope>
    <source>
        <strain evidence="4">Whitten #5841</strain>
        <tissue evidence="4">Leaf</tissue>
    </source>
</reference>
<dbReference type="OrthoDB" id="447953at2759"/>
<dbReference type="GO" id="GO:0000422">
    <property type="term" value="P:autophagy of mitochondrion"/>
    <property type="evidence" value="ECO:0007669"/>
    <property type="project" value="TreeGrafter"/>
</dbReference>